<feature type="region of interest" description="Disordered" evidence="1">
    <location>
        <begin position="1"/>
        <end position="60"/>
    </location>
</feature>
<feature type="compositionally biased region" description="Basic and acidic residues" evidence="1">
    <location>
        <begin position="835"/>
        <end position="867"/>
    </location>
</feature>
<feature type="compositionally biased region" description="Basic and acidic residues" evidence="1">
    <location>
        <begin position="247"/>
        <end position="268"/>
    </location>
</feature>
<feature type="region of interest" description="Disordered" evidence="1">
    <location>
        <begin position="118"/>
        <end position="173"/>
    </location>
</feature>
<feature type="compositionally biased region" description="Low complexity" evidence="1">
    <location>
        <begin position="216"/>
        <end position="230"/>
    </location>
</feature>
<feature type="compositionally biased region" description="Basic and acidic residues" evidence="1">
    <location>
        <begin position="675"/>
        <end position="694"/>
    </location>
</feature>
<feature type="compositionally biased region" description="Polar residues" evidence="1">
    <location>
        <begin position="885"/>
        <end position="894"/>
    </location>
</feature>
<evidence type="ECO:0000313" key="2">
    <source>
        <dbReference type="EMBL" id="EJT48449.1"/>
    </source>
</evidence>
<dbReference type="KEGG" id="tasa:A1Q1_02581"/>
<protein>
    <submittedName>
        <fullName evidence="2">Uncharacterized protein</fullName>
    </submittedName>
</protein>
<feature type="compositionally biased region" description="Basic and acidic residues" evidence="1">
    <location>
        <begin position="362"/>
        <end position="374"/>
    </location>
</feature>
<dbReference type="RefSeq" id="XP_014179318.1">
    <property type="nucleotide sequence ID" value="XM_014323843.1"/>
</dbReference>
<feature type="compositionally biased region" description="Basic and acidic residues" evidence="1">
    <location>
        <begin position="147"/>
        <end position="156"/>
    </location>
</feature>
<feature type="region of interest" description="Disordered" evidence="1">
    <location>
        <begin position="201"/>
        <end position="558"/>
    </location>
</feature>
<feature type="compositionally biased region" description="Basic and acidic residues" evidence="1">
    <location>
        <begin position="703"/>
        <end position="715"/>
    </location>
</feature>
<dbReference type="EMBL" id="ALBS01000204">
    <property type="protein sequence ID" value="EJT48449.1"/>
    <property type="molecule type" value="Genomic_DNA"/>
</dbReference>
<feature type="compositionally biased region" description="Polar residues" evidence="1">
    <location>
        <begin position="315"/>
        <end position="329"/>
    </location>
</feature>
<comment type="caution">
    <text evidence="2">The sequence shown here is derived from an EMBL/GenBank/DDBJ whole genome shotgun (WGS) entry which is preliminary data.</text>
</comment>
<dbReference type="HOGENOM" id="CLU_313127_0_0_1"/>
<dbReference type="AlphaFoldDB" id="J6EV26"/>
<feature type="compositionally biased region" description="Low complexity" evidence="1">
    <location>
        <begin position="453"/>
        <end position="462"/>
    </location>
</feature>
<evidence type="ECO:0000256" key="1">
    <source>
        <dbReference type="SAM" id="MobiDB-lite"/>
    </source>
</evidence>
<dbReference type="Proteomes" id="UP000002748">
    <property type="component" value="Unassembled WGS sequence"/>
</dbReference>
<feature type="compositionally biased region" description="Polar residues" evidence="1">
    <location>
        <begin position="121"/>
        <end position="133"/>
    </location>
</feature>
<feature type="compositionally biased region" description="Low complexity" evidence="1">
    <location>
        <begin position="646"/>
        <end position="664"/>
    </location>
</feature>
<sequence>MVGLLGRPSRSYKDVEHNVDGLAPAGSRPYSAGIGEPPQPSINKLTKRAPSGAGGHTVKTYRPSLTEMHFKRQQMHDPFSTSAFNLGRKNKEQARAGQRAELDHILEPGYKSSFNYDDESTSVAGPSRLSSVRTAGGLSALSRRTRDKLNGEDNIHRSGSTASFANGNAAGGAKKSGVYLDATGRLHDTEYDPFAGVAELSRRRSRRRGAMRNRRNSASSSDTTSSSEESGQGRGARTLSRGSMTDDPDRDREEIRRRLDQERRKLDEVSGYAAARRRSMMSDRASGHYSGRGTPSVRSGYEDAGSLHPSIAPSGMTSITDGRTPRANQPSPLSPTLSKSSKAQSAVSGGSGASSRAAESQKSIEDSPRKHTETVHSSMPRTQRSASDRTITQKMKDLGQAQDSGNISDDEAEGDNGFQDATDDVNHVEEEGAVEEEQPPPSYESHQPPPQPGREAPQPQEPQMEEEGSESESGDESGEETASPLDRERDVRFHEPQMERITSLQSPQHPSHEPIRRVHSHTQTPSHPKHPRSVSSKGRLERPAGPARTQSHDYEQRPLYAEVDMVRELPLLKPRPAKQHSQEAAIEVIKTYTREPRESREAKEPPPVPKKDKGPTRVTGGFESMPLPKQRVTGFEAPRRPSGAPSGHSVAASHLASSHLAGRAGSIRSGVSGDSDDHERKRRPKPAERPREQLFPETPAQMKRREERERRELRSGKTPAGRLAADSVATSSRSRILPEIEIVDDDDPRIIFPTNGPSTQSIARGHTFRAPSLSLSNSHFPGDHSGPTSLRSDHRLNDDTSSRSIAYHDSSKAPSAIIEESGGGYLPSRWASGDKALRLTEEEKERYRPREWGGRKGDLGGRPDQWHEQNVPYGDGYLDARPRSASLSTSQYNHGGSADPSPTAKDEVKRGVKDLSTNARFSMFRAKKKLLRKADW</sequence>
<evidence type="ECO:0000313" key="3">
    <source>
        <dbReference type="Proteomes" id="UP000002748"/>
    </source>
</evidence>
<dbReference type="OrthoDB" id="2586466at2759"/>
<gene>
    <name evidence="2" type="ORF">A1Q1_02581</name>
</gene>
<name>J6EV26_TRIAS</name>
<dbReference type="GeneID" id="25986095"/>
<feature type="compositionally biased region" description="Basic residues" evidence="1">
    <location>
        <begin position="203"/>
        <end position="215"/>
    </location>
</feature>
<feature type="compositionally biased region" description="Basic and acidic residues" evidence="1">
    <location>
        <begin position="485"/>
        <end position="498"/>
    </location>
</feature>
<proteinExistence type="predicted"/>
<reference evidence="2 3" key="1">
    <citation type="journal article" date="2012" name="Eukaryot. Cell">
        <title>Draft genome sequence of CBS 2479, the standard type strain of Trichosporon asahii.</title>
        <authorList>
            <person name="Yang R.Y."/>
            <person name="Li H.T."/>
            <person name="Zhu H."/>
            <person name="Zhou G.P."/>
            <person name="Wang M."/>
            <person name="Wang L."/>
        </authorList>
    </citation>
    <scope>NUCLEOTIDE SEQUENCE [LARGE SCALE GENOMIC DNA]</scope>
    <source>
        <strain evidence="3">ATCC 90039 / CBS 2479 / JCM 2466 / KCTC 7840 / NCYC 2677 / UAMH 7654</strain>
    </source>
</reference>
<feature type="compositionally biased region" description="Basic and acidic residues" evidence="1">
    <location>
        <begin position="791"/>
        <end position="801"/>
    </location>
</feature>
<feature type="compositionally biased region" description="Acidic residues" evidence="1">
    <location>
        <begin position="463"/>
        <end position="479"/>
    </location>
</feature>
<feature type="region of interest" description="Disordered" evidence="1">
    <location>
        <begin position="573"/>
        <end position="912"/>
    </location>
</feature>
<feature type="compositionally biased region" description="Low complexity" evidence="1">
    <location>
        <begin position="158"/>
        <end position="173"/>
    </location>
</feature>
<feature type="compositionally biased region" description="Polar residues" evidence="1">
    <location>
        <begin position="500"/>
        <end position="509"/>
    </location>
</feature>
<dbReference type="VEuPathDB" id="FungiDB:A1Q1_02581"/>
<organism evidence="2 3">
    <name type="scientific">Trichosporon asahii var. asahii (strain ATCC 90039 / CBS 2479 / JCM 2466 / KCTC 7840 / NBRC 103889/ NCYC 2677 / UAMH 7654)</name>
    <name type="common">Yeast</name>
    <dbReference type="NCBI Taxonomy" id="1186058"/>
    <lineage>
        <taxon>Eukaryota</taxon>
        <taxon>Fungi</taxon>
        <taxon>Dikarya</taxon>
        <taxon>Basidiomycota</taxon>
        <taxon>Agaricomycotina</taxon>
        <taxon>Tremellomycetes</taxon>
        <taxon>Trichosporonales</taxon>
        <taxon>Trichosporonaceae</taxon>
        <taxon>Trichosporon</taxon>
    </lineage>
</organism>
<feature type="compositionally biased region" description="Basic and acidic residues" evidence="1">
    <location>
        <begin position="592"/>
        <end position="615"/>
    </location>
</feature>
<accession>J6EV26</accession>
<feature type="compositionally biased region" description="Low complexity" evidence="1">
    <location>
        <begin position="330"/>
        <end position="360"/>
    </location>
</feature>
<feature type="compositionally biased region" description="Pro residues" evidence="1">
    <location>
        <begin position="439"/>
        <end position="452"/>
    </location>
</feature>
<feature type="compositionally biased region" description="Polar residues" evidence="1">
    <location>
        <begin position="375"/>
        <end position="393"/>
    </location>
</feature>